<protein>
    <submittedName>
        <fullName evidence="3">Uncharacterized protein</fullName>
    </submittedName>
</protein>
<accession>A0A7C9P5I2</accession>
<keyword evidence="2" id="KW-1133">Transmembrane helix</keyword>
<evidence type="ECO:0000256" key="2">
    <source>
        <dbReference type="SAM" id="Phobius"/>
    </source>
</evidence>
<keyword evidence="2" id="KW-0812">Transmembrane</keyword>
<evidence type="ECO:0000256" key="1">
    <source>
        <dbReference type="SAM" id="MobiDB-lite"/>
    </source>
</evidence>
<feature type="compositionally biased region" description="Basic and acidic residues" evidence="1">
    <location>
        <begin position="116"/>
        <end position="133"/>
    </location>
</feature>
<sequence length="169" mass="17763">MVSPPIVGESLKGFSAWCQKVAQLVKIIGEGRLSAAIIYNGVDRLERTVVQAKKSFTHIVVNEDDDVVIQAGTQPAPSSEKDAPAADSRSEGSEAVAQSPARPDASDAGDGKAVSKRTERAKAAKDKEYRETTLDDLSGSPMSVTQKVIIGLCLVGVIAAVVYCVAFMG</sequence>
<keyword evidence="2" id="KW-0472">Membrane</keyword>
<name>A0A7C9P5I2_9BACT</name>
<organism evidence="3">
    <name type="scientific">Muribaculaceae bacterium Z82</name>
    <dbReference type="NCBI Taxonomy" id="2304548"/>
    <lineage>
        <taxon>Bacteria</taxon>
        <taxon>Pseudomonadati</taxon>
        <taxon>Bacteroidota</taxon>
        <taxon>Bacteroidia</taxon>
        <taxon>Bacteroidales</taxon>
        <taxon>Muribaculaceae</taxon>
    </lineage>
</organism>
<reference evidence="3" key="1">
    <citation type="submission" date="2018-08" db="EMBL/GenBank/DDBJ databases">
        <title>Murine metabolic-syndrome-specific gut microbial biobank.</title>
        <authorList>
            <person name="Liu C."/>
        </authorList>
    </citation>
    <scope>NUCLEOTIDE SEQUENCE [LARGE SCALE GENOMIC DNA]</scope>
    <source>
        <strain evidence="3">Z82</strain>
    </source>
</reference>
<dbReference type="AlphaFoldDB" id="A0A7C9P5I2"/>
<evidence type="ECO:0000313" key="3">
    <source>
        <dbReference type="EMBL" id="NBI34351.1"/>
    </source>
</evidence>
<feature type="transmembrane region" description="Helical" evidence="2">
    <location>
        <begin position="148"/>
        <end position="168"/>
    </location>
</feature>
<comment type="caution">
    <text evidence="3">The sequence shown here is derived from an EMBL/GenBank/DDBJ whole genome shotgun (WGS) entry which is preliminary data.</text>
</comment>
<dbReference type="EMBL" id="QWKH01000024">
    <property type="protein sequence ID" value="NBI34351.1"/>
    <property type="molecule type" value="Genomic_DNA"/>
</dbReference>
<feature type="compositionally biased region" description="Basic and acidic residues" evidence="1">
    <location>
        <begin position="79"/>
        <end position="92"/>
    </location>
</feature>
<gene>
    <name evidence="3" type="ORF">D1639_04760</name>
</gene>
<proteinExistence type="predicted"/>
<feature type="region of interest" description="Disordered" evidence="1">
    <location>
        <begin position="67"/>
        <end position="137"/>
    </location>
</feature>